<evidence type="ECO:0000313" key="7">
    <source>
        <dbReference type="WBParaSite" id="HPBE_0001286601-mRNA-1"/>
    </source>
</evidence>
<evidence type="ECO:0000256" key="1">
    <source>
        <dbReference type="ARBA" id="ARBA00022737"/>
    </source>
</evidence>
<reference evidence="5 6" key="1">
    <citation type="submission" date="2018-11" db="EMBL/GenBank/DDBJ databases">
        <authorList>
            <consortium name="Pathogen Informatics"/>
        </authorList>
    </citation>
    <scope>NUCLEOTIDE SEQUENCE [LARGE SCALE GENOMIC DNA]</scope>
</reference>
<dbReference type="Gene3D" id="3.30.70.330">
    <property type="match status" value="1"/>
</dbReference>
<dbReference type="AlphaFoldDB" id="A0A183FWN2"/>
<dbReference type="Proteomes" id="UP000050761">
    <property type="component" value="Unassembled WGS sequence"/>
</dbReference>
<accession>A0A3P8DCK0</accession>
<dbReference type="PROSITE" id="PS50102">
    <property type="entry name" value="RRM"/>
    <property type="match status" value="1"/>
</dbReference>
<dbReference type="EMBL" id="UZAH01027668">
    <property type="protein sequence ID" value="VDO93922.1"/>
    <property type="molecule type" value="Genomic_DNA"/>
</dbReference>
<evidence type="ECO:0000256" key="3">
    <source>
        <dbReference type="PROSITE-ProRule" id="PRU00176"/>
    </source>
</evidence>
<sequence>MFQPVAATDEFVASLGPRGTVISCCGFPSDVTMEDVLGFFHGFPVDHNSVRIRMGDDGTLTGECMLAMANTESASKAVSSLDGKKVRGQVVSLQLANP</sequence>
<keyword evidence="6" id="KW-1185">Reference proteome</keyword>
<feature type="domain" description="RRM" evidence="4">
    <location>
        <begin position="8"/>
        <end position="98"/>
    </location>
</feature>
<dbReference type="InterPro" id="IPR000504">
    <property type="entry name" value="RRM_dom"/>
</dbReference>
<gene>
    <name evidence="5" type="ORF">HPBE_LOCUS12867</name>
</gene>
<organism evidence="6 7">
    <name type="scientific">Heligmosomoides polygyrus</name>
    <name type="common">Parasitic roundworm</name>
    <dbReference type="NCBI Taxonomy" id="6339"/>
    <lineage>
        <taxon>Eukaryota</taxon>
        <taxon>Metazoa</taxon>
        <taxon>Ecdysozoa</taxon>
        <taxon>Nematoda</taxon>
        <taxon>Chromadorea</taxon>
        <taxon>Rhabditida</taxon>
        <taxon>Rhabditina</taxon>
        <taxon>Rhabditomorpha</taxon>
        <taxon>Strongyloidea</taxon>
        <taxon>Heligmosomidae</taxon>
        <taxon>Heligmosomoides</taxon>
    </lineage>
</organism>
<dbReference type="SUPFAM" id="SSF54928">
    <property type="entry name" value="RNA-binding domain, RBD"/>
    <property type="match status" value="1"/>
</dbReference>
<evidence type="ECO:0000313" key="5">
    <source>
        <dbReference type="EMBL" id="VDO93922.1"/>
    </source>
</evidence>
<dbReference type="WBParaSite" id="HPBE_0001286601-mRNA-1">
    <property type="protein sequence ID" value="HPBE_0001286601-mRNA-1"/>
    <property type="gene ID" value="HPBE_0001286601"/>
</dbReference>
<name>A0A183FWN2_HELPZ</name>
<dbReference type="OrthoDB" id="2588702at2759"/>
<proteinExistence type="predicted"/>
<accession>A0A183FWN2</accession>
<protein>
    <submittedName>
        <fullName evidence="7">RRM domain-containing protein</fullName>
    </submittedName>
</protein>
<dbReference type="InterPro" id="IPR012677">
    <property type="entry name" value="Nucleotide-bd_a/b_plait_sf"/>
</dbReference>
<dbReference type="PANTHER" id="PTHR13976">
    <property type="entry name" value="HETEROGENEOUS NUCLEAR RIBONUCLEOPROTEIN-RELATED"/>
    <property type="match status" value="1"/>
</dbReference>
<dbReference type="GO" id="GO:0003723">
    <property type="term" value="F:RNA binding"/>
    <property type="evidence" value="ECO:0007669"/>
    <property type="project" value="UniProtKB-UniRule"/>
</dbReference>
<keyword evidence="1" id="KW-0677">Repeat</keyword>
<reference evidence="7" key="2">
    <citation type="submission" date="2019-09" db="UniProtKB">
        <authorList>
            <consortium name="WormBaseParasite"/>
        </authorList>
    </citation>
    <scope>IDENTIFICATION</scope>
</reference>
<dbReference type="Pfam" id="PF00076">
    <property type="entry name" value="RRM_1"/>
    <property type="match status" value="1"/>
</dbReference>
<keyword evidence="2 3" id="KW-0694">RNA-binding</keyword>
<evidence type="ECO:0000259" key="4">
    <source>
        <dbReference type="PROSITE" id="PS50102"/>
    </source>
</evidence>
<dbReference type="InterPro" id="IPR035979">
    <property type="entry name" value="RBD_domain_sf"/>
</dbReference>
<dbReference type="InterPro" id="IPR050666">
    <property type="entry name" value="ESRP"/>
</dbReference>
<dbReference type="CDD" id="cd12254">
    <property type="entry name" value="RRM_hnRNPH_ESRPs_RBM12_like"/>
    <property type="match status" value="1"/>
</dbReference>
<evidence type="ECO:0000313" key="6">
    <source>
        <dbReference type="Proteomes" id="UP000050761"/>
    </source>
</evidence>
<evidence type="ECO:0000256" key="2">
    <source>
        <dbReference type="ARBA" id="ARBA00022884"/>
    </source>
</evidence>